<dbReference type="KEGG" id="sesp:BN6_54740"/>
<evidence type="ECO:0000256" key="4">
    <source>
        <dbReference type="ARBA" id="ARBA00022982"/>
    </source>
</evidence>
<evidence type="ECO:0000256" key="3">
    <source>
        <dbReference type="ARBA" id="ARBA00022723"/>
    </source>
</evidence>
<dbReference type="RefSeq" id="WP_015102845.1">
    <property type="nucleotide sequence ID" value="NC_019673.1"/>
</dbReference>
<comment type="cofactor">
    <cofactor evidence="1">
        <name>[3Fe-4S] cluster</name>
        <dbReference type="ChEBI" id="CHEBI:21137"/>
    </cofactor>
</comment>
<dbReference type="PROSITE" id="PS51379">
    <property type="entry name" value="4FE4S_FER_2"/>
    <property type="match status" value="1"/>
</dbReference>
<dbReference type="Pfam" id="PF13459">
    <property type="entry name" value="Fer4_15"/>
    <property type="match status" value="1"/>
</dbReference>
<evidence type="ECO:0000313" key="9">
    <source>
        <dbReference type="EMBL" id="CCH32733.1"/>
    </source>
</evidence>
<keyword evidence="7" id="KW-0003">3Fe-4S</keyword>
<dbReference type="OrthoDB" id="3215002at2"/>
<dbReference type="STRING" id="1179773.BN6_54740"/>
<reference evidence="9 10" key="1">
    <citation type="journal article" date="2012" name="BMC Genomics">
        <title>Complete genome sequence of Saccharothrix espanaensis DSM 44229T and comparison to the other completely sequenced Pseudonocardiaceae.</title>
        <authorList>
            <person name="Strobel T."/>
            <person name="Al-Dilaimi A."/>
            <person name="Blom J."/>
            <person name="Gessner A."/>
            <person name="Kalinowski J."/>
            <person name="Luzhetska M."/>
            <person name="Puhler A."/>
            <person name="Szczepanowski R."/>
            <person name="Bechthold A."/>
            <person name="Ruckert C."/>
        </authorList>
    </citation>
    <scope>NUCLEOTIDE SEQUENCE [LARGE SCALE GENOMIC DNA]</scope>
    <source>
        <strain evidence="10">ATCC 51144 / DSM 44229 / JCM 9112 / NBRC 15066 / NRRL 15764</strain>
    </source>
</reference>
<proteinExistence type="predicted"/>
<keyword evidence="3" id="KW-0479">Metal-binding</keyword>
<dbReference type="EMBL" id="HE804045">
    <property type="protein sequence ID" value="CCH32733.1"/>
    <property type="molecule type" value="Genomic_DNA"/>
</dbReference>
<evidence type="ECO:0000256" key="5">
    <source>
        <dbReference type="ARBA" id="ARBA00023004"/>
    </source>
</evidence>
<keyword evidence="5" id="KW-0408">Iron</keyword>
<dbReference type="HOGENOM" id="CLU_139698_6_1_11"/>
<dbReference type="eggNOG" id="COG1141">
    <property type="taxonomic scope" value="Bacteria"/>
</dbReference>
<dbReference type="PATRIC" id="fig|1179773.3.peg.5519"/>
<dbReference type="InterPro" id="IPR051269">
    <property type="entry name" value="Fe-S_cluster_ET"/>
</dbReference>
<feature type="domain" description="4Fe-4S ferredoxin-type" evidence="8">
    <location>
        <begin position="1"/>
        <end position="29"/>
    </location>
</feature>
<evidence type="ECO:0000256" key="2">
    <source>
        <dbReference type="ARBA" id="ARBA00022448"/>
    </source>
</evidence>
<dbReference type="PANTHER" id="PTHR36923">
    <property type="entry name" value="FERREDOXIN"/>
    <property type="match status" value="1"/>
</dbReference>
<dbReference type="SUPFAM" id="SSF54862">
    <property type="entry name" value="4Fe-4S ferredoxins"/>
    <property type="match status" value="1"/>
</dbReference>
<protein>
    <submittedName>
        <fullName evidence="9">Putative ferrodoxin protein</fullName>
    </submittedName>
</protein>
<keyword evidence="4" id="KW-0249">Electron transport</keyword>
<dbReference type="PANTHER" id="PTHR36923:SF3">
    <property type="entry name" value="FERREDOXIN"/>
    <property type="match status" value="1"/>
</dbReference>
<dbReference type="GO" id="GO:0051538">
    <property type="term" value="F:3 iron, 4 sulfur cluster binding"/>
    <property type="evidence" value="ECO:0007669"/>
    <property type="project" value="UniProtKB-KW"/>
</dbReference>
<name>K0K7V5_SACES</name>
<evidence type="ECO:0000256" key="1">
    <source>
        <dbReference type="ARBA" id="ARBA00001927"/>
    </source>
</evidence>
<evidence type="ECO:0000259" key="8">
    <source>
        <dbReference type="PROSITE" id="PS51379"/>
    </source>
</evidence>
<keyword evidence="10" id="KW-1185">Reference proteome</keyword>
<evidence type="ECO:0000256" key="7">
    <source>
        <dbReference type="ARBA" id="ARBA00023291"/>
    </source>
</evidence>
<dbReference type="InterPro" id="IPR017896">
    <property type="entry name" value="4Fe4S_Fe-S-bd"/>
</dbReference>
<accession>K0K7V5</accession>
<gene>
    <name evidence="9" type="ordered locus">BN6_54740</name>
</gene>
<dbReference type="Proteomes" id="UP000006281">
    <property type="component" value="Chromosome"/>
</dbReference>
<dbReference type="BioCyc" id="SESP1179773:BN6_RS26455-MONOMER"/>
<dbReference type="GO" id="GO:0046872">
    <property type="term" value="F:metal ion binding"/>
    <property type="evidence" value="ECO:0007669"/>
    <property type="project" value="UniProtKB-KW"/>
</dbReference>
<evidence type="ECO:0000256" key="6">
    <source>
        <dbReference type="ARBA" id="ARBA00023014"/>
    </source>
</evidence>
<keyword evidence="6" id="KW-0411">Iron-sulfur</keyword>
<evidence type="ECO:0000313" key="10">
    <source>
        <dbReference type="Proteomes" id="UP000006281"/>
    </source>
</evidence>
<dbReference type="AlphaFoldDB" id="K0K7V5"/>
<dbReference type="Gene3D" id="3.30.70.20">
    <property type="match status" value="1"/>
</dbReference>
<keyword evidence="2" id="KW-0813">Transport</keyword>
<organism evidence="9 10">
    <name type="scientific">Saccharothrix espanaensis (strain ATCC 51144 / DSM 44229 / JCM 9112 / NBRC 15066 / NRRL 15764)</name>
    <dbReference type="NCBI Taxonomy" id="1179773"/>
    <lineage>
        <taxon>Bacteria</taxon>
        <taxon>Bacillati</taxon>
        <taxon>Actinomycetota</taxon>
        <taxon>Actinomycetes</taxon>
        <taxon>Pseudonocardiales</taxon>
        <taxon>Pseudonocardiaceae</taxon>
        <taxon>Saccharothrix</taxon>
    </lineage>
</organism>
<sequence length="64" mass="6832">MRLIVDRDRCEGHGVCEGAAPDLLKLDEHGDLVLLADGELPPDLRQQAADSVLICPVAALKLEG</sequence>